<dbReference type="EMBL" id="CANTFL010001353">
    <property type="protein sequence ID" value="CAI5738010.1"/>
    <property type="molecule type" value="Genomic_DNA"/>
</dbReference>
<reference evidence="1" key="1">
    <citation type="submission" date="2022-12" db="EMBL/GenBank/DDBJ databases">
        <authorList>
            <person name="Webb A."/>
        </authorList>
    </citation>
    <scope>NUCLEOTIDE SEQUENCE</scope>
    <source>
        <strain evidence="1">Hp1</strain>
    </source>
</reference>
<protein>
    <submittedName>
        <fullName evidence="1">Uncharacterized protein</fullName>
    </submittedName>
</protein>
<dbReference type="Proteomes" id="UP001162031">
    <property type="component" value="Unassembled WGS sequence"/>
</dbReference>
<dbReference type="AlphaFoldDB" id="A0AAV0UQV0"/>
<accession>A0AAV0UQV0</accession>
<proteinExistence type="predicted"/>
<keyword evidence="2" id="KW-1185">Reference proteome</keyword>
<gene>
    <name evidence="1" type="ORF">HBR001_LOCUS7344</name>
</gene>
<organism evidence="1 2">
    <name type="scientific">Hyaloperonospora brassicae</name>
    <name type="common">Brassica downy mildew</name>
    <name type="synonym">Peronospora brassicae</name>
    <dbReference type="NCBI Taxonomy" id="162125"/>
    <lineage>
        <taxon>Eukaryota</taxon>
        <taxon>Sar</taxon>
        <taxon>Stramenopiles</taxon>
        <taxon>Oomycota</taxon>
        <taxon>Peronosporomycetes</taxon>
        <taxon>Peronosporales</taxon>
        <taxon>Peronosporaceae</taxon>
        <taxon>Hyaloperonospora</taxon>
    </lineage>
</organism>
<evidence type="ECO:0000313" key="2">
    <source>
        <dbReference type="Proteomes" id="UP001162031"/>
    </source>
</evidence>
<sequence>MSGAVGRDTLAEIATIPSAKSKQVVVTRKTSTIRITRTIKGTSKRVTFGSVPIQEDGPTNEVFEAVEDKMPDASSNEVLQHVLGSAEEIVNLSEMSWDLFLSELKEGKIHKVVVPVPTVNVADCCSSSTMDESALETDKEKRYAA</sequence>
<comment type="caution">
    <text evidence="1">The sequence shown here is derived from an EMBL/GenBank/DDBJ whole genome shotgun (WGS) entry which is preliminary data.</text>
</comment>
<name>A0AAV0UQV0_HYABA</name>
<evidence type="ECO:0000313" key="1">
    <source>
        <dbReference type="EMBL" id="CAI5738010.1"/>
    </source>
</evidence>